<dbReference type="Proteomes" id="UP000522081">
    <property type="component" value="Unassembled WGS sequence"/>
</dbReference>
<dbReference type="CDD" id="cd00685">
    <property type="entry name" value="Trans_IPPS_HT"/>
    <property type="match status" value="1"/>
</dbReference>
<dbReference type="PROSITE" id="PS00444">
    <property type="entry name" value="POLYPRENYL_SYNTHASE_2"/>
    <property type="match status" value="1"/>
</dbReference>
<keyword evidence="3 7" id="KW-0808">Transferase</keyword>
<dbReference type="InterPro" id="IPR000092">
    <property type="entry name" value="Polyprenyl_synt"/>
</dbReference>
<dbReference type="EMBL" id="JACBZF010000001">
    <property type="protein sequence ID" value="NYH94132.1"/>
    <property type="molecule type" value="Genomic_DNA"/>
</dbReference>
<protein>
    <submittedName>
        <fullName evidence="8">Farnesyl diphosphate synthase</fullName>
        <ecNumber evidence="8">2.5.1.1</ecNumber>
        <ecNumber evidence="8">2.5.1.10</ecNumber>
    </submittedName>
</protein>
<evidence type="ECO:0000313" key="8">
    <source>
        <dbReference type="EMBL" id="NYH94132.1"/>
    </source>
</evidence>
<reference evidence="8 9" key="1">
    <citation type="submission" date="2020-07" db="EMBL/GenBank/DDBJ databases">
        <title>Genomic Encyclopedia of Type Strains, Phase IV (KMG-IV): sequencing the most valuable type-strain genomes for metagenomic binning, comparative biology and taxonomic classification.</title>
        <authorList>
            <person name="Goeker M."/>
        </authorList>
    </citation>
    <scope>NUCLEOTIDE SEQUENCE [LARGE SCALE GENOMIC DNA]</scope>
    <source>
        <strain evidence="8 9">DSM 29043</strain>
    </source>
</reference>
<dbReference type="Gene3D" id="1.10.600.10">
    <property type="entry name" value="Farnesyl Diphosphate Synthase"/>
    <property type="match status" value="1"/>
</dbReference>
<comment type="similarity">
    <text evidence="2 7">Belongs to the FPP/GGPP synthase family.</text>
</comment>
<keyword evidence="9" id="KW-1185">Reference proteome</keyword>
<organism evidence="8 9">
    <name type="scientific">Novosphingobium marinum</name>
    <dbReference type="NCBI Taxonomy" id="1514948"/>
    <lineage>
        <taxon>Bacteria</taxon>
        <taxon>Pseudomonadati</taxon>
        <taxon>Pseudomonadota</taxon>
        <taxon>Alphaproteobacteria</taxon>
        <taxon>Sphingomonadales</taxon>
        <taxon>Sphingomonadaceae</taxon>
        <taxon>Novosphingobium</taxon>
    </lineage>
</organism>
<dbReference type="FunFam" id="1.10.600.10:FF:000001">
    <property type="entry name" value="Geranylgeranyl diphosphate synthase"/>
    <property type="match status" value="1"/>
</dbReference>
<dbReference type="PANTHER" id="PTHR43281:SF1">
    <property type="entry name" value="FARNESYL DIPHOSPHATE SYNTHASE"/>
    <property type="match status" value="1"/>
</dbReference>
<evidence type="ECO:0000256" key="7">
    <source>
        <dbReference type="RuleBase" id="RU004466"/>
    </source>
</evidence>
<comment type="cofactor">
    <cofactor evidence="1">
        <name>Mg(2+)</name>
        <dbReference type="ChEBI" id="CHEBI:18420"/>
    </cofactor>
</comment>
<sequence>MGLAPVSDDVLADGLKRIAAEIDEAFDALLPVPLDARAKLVEAMRYAVIGGGKRVRPLLLASTAEMYGVDREAAIRAGAAIESIHAYSLIHDDLPCMDDDALRHGKPTVHKAFDEATAVLAGDALHAFAFEVLADPAISSDPFVRIELVRALGHASGFQGMAGGQMMDLVAEGEEFDLQTITRLQQLKTGALLGAAVEMGAILGHVPAEGRTHLRGYARDIGLAFQIVDDLLDHEGDEEAAGKALRKDAAAGKETFVSLLGAERARDQARMLVHQAIEHLSQHGREADLLRSIARYIVERDH</sequence>
<dbReference type="InterPro" id="IPR008949">
    <property type="entry name" value="Isoprenoid_synthase_dom_sf"/>
</dbReference>
<evidence type="ECO:0000256" key="3">
    <source>
        <dbReference type="ARBA" id="ARBA00022679"/>
    </source>
</evidence>
<keyword evidence="6" id="KW-0414">Isoprene biosynthesis</keyword>
<evidence type="ECO:0000256" key="4">
    <source>
        <dbReference type="ARBA" id="ARBA00022723"/>
    </source>
</evidence>
<evidence type="ECO:0000256" key="1">
    <source>
        <dbReference type="ARBA" id="ARBA00001946"/>
    </source>
</evidence>
<dbReference type="GO" id="GO:0046872">
    <property type="term" value="F:metal ion binding"/>
    <property type="evidence" value="ECO:0007669"/>
    <property type="project" value="UniProtKB-KW"/>
</dbReference>
<dbReference type="GO" id="GO:0004161">
    <property type="term" value="F:dimethylallyltranstransferase activity"/>
    <property type="evidence" value="ECO:0007669"/>
    <property type="project" value="UniProtKB-EC"/>
</dbReference>
<keyword evidence="4" id="KW-0479">Metal-binding</keyword>
<dbReference type="SUPFAM" id="SSF48576">
    <property type="entry name" value="Terpenoid synthases"/>
    <property type="match status" value="1"/>
</dbReference>
<dbReference type="AlphaFoldDB" id="A0A7Z0BUF8"/>
<evidence type="ECO:0000313" key="9">
    <source>
        <dbReference type="Proteomes" id="UP000522081"/>
    </source>
</evidence>
<dbReference type="InterPro" id="IPR053378">
    <property type="entry name" value="Prenyl_diphosphate_synthase"/>
</dbReference>
<dbReference type="EC" id="2.5.1.10" evidence="8"/>
<dbReference type="PANTHER" id="PTHR43281">
    <property type="entry name" value="FARNESYL DIPHOSPHATE SYNTHASE"/>
    <property type="match status" value="1"/>
</dbReference>
<name>A0A7Z0BUF8_9SPHN</name>
<dbReference type="RefSeq" id="WP_179406079.1">
    <property type="nucleotide sequence ID" value="NZ_BMGF01000001.1"/>
</dbReference>
<dbReference type="SFLD" id="SFLDS00005">
    <property type="entry name" value="Isoprenoid_Synthase_Type_I"/>
    <property type="match status" value="1"/>
</dbReference>
<dbReference type="InterPro" id="IPR033749">
    <property type="entry name" value="Polyprenyl_synt_CS"/>
</dbReference>
<evidence type="ECO:0000256" key="6">
    <source>
        <dbReference type="ARBA" id="ARBA00023229"/>
    </source>
</evidence>
<dbReference type="NCBIfam" id="NF045485">
    <property type="entry name" value="FPPsyn"/>
    <property type="match status" value="1"/>
</dbReference>
<dbReference type="SFLD" id="SFLDG01017">
    <property type="entry name" value="Polyprenyl_Transferase_Like"/>
    <property type="match status" value="1"/>
</dbReference>
<dbReference type="GO" id="GO:0004337">
    <property type="term" value="F:(2E,6E)-farnesyl diphosphate synthase activity"/>
    <property type="evidence" value="ECO:0007669"/>
    <property type="project" value="UniProtKB-EC"/>
</dbReference>
<dbReference type="EC" id="2.5.1.1" evidence="8"/>
<accession>A0A7Z0BUF8</accession>
<evidence type="ECO:0000256" key="2">
    <source>
        <dbReference type="ARBA" id="ARBA00006706"/>
    </source>
</evidence>
<evidence type="ECO:0000256" key="5">
    <source>
        <dbReference type="ARBA" id="ARBA00022842"/>
    </source>
</evidence>
<proteinExistence type="inferred from homology"/>
<dbReference type="GO" id="GO:0016114">
    <property type="term" value="P:terpenoid biosynthetic process"/>
    <property type="evidence" value="ECO:0007669"/>
    <property type="project" value="UniProtKB-ARBA"/>
</dbReference>
<dbReference type="GO" id="GO:0005737">
    <property type="term" value="C:cytoplasm"/>
    <property type="evidence" value="ECO:0007669"/>
    <property type="project" value="UniProtKB-ARBA"/>
</dbReference>
<dbReference type="Pfam" id="PF00348">
    <property type="entry name" value="polyprenyl_synt"/>
    <property type="match status" value="1"/>
</dbReference>
<keyword evidence="5" id="KW-0460">Magnesium</keyword>
<comment type="caution">
    <text evidence="8">The sequence shown here is derived from an EMBL/GenBank/DDBJ whole genome shotgun (WGS) entry which is preliminary data.</text>
</comment>
<gene>
    <name evidence="8" type="ORF">FHS75_000437</name>
</gene>